<name>A0ABD5PHB7_9EURY</name>
<accession>A0ABD5PHB7</accession>
<reference evidence="1 2" key="1">
    <citation type="journal article" date="2019" name="Int. J. Syst. Evol. Microbiol.">
        <title>The Global Catalogue of Microorganisms (GCM) 10K type strain sequencing project: providing services to taxonomists for standard genome sequencing and annotation.</title>
        <authorList>
            <consortium name="The Broad Institute Genomics Platform"/>
            <consortium name="The Broad Institute Genome Sequencing Center for Infectious Disease"/>
            <person name="Wu L."/>
            <person name="Ma J."/>
        </authorList>
    </citation>
    <scope>NUCLEOTIDE SEQUENCE [LARGE SCALE GENOMIC DNA]</scope>
    <source>
        <strain evidence="1 2">CGMCC 1.12553</strain>
    </source>
</reference>
<dbReference type="Proteomes" id="UP001595921">
    <property type="component" value="Unassembled WGS sequence"/>
</dbReference>
<evidence type="ECO:0000313" key="1">
    <source>
        <dbReference type="EMBL" id="MFC4360311.1"/>
    </source>
</evidence>
<proteinExistence type="predicted"/>
<organism evidence="1 2">
    <name type="scientific">Halobium salinum</name>
    <dbReference type="NCBI Taxonomy" id="1364940"/>
    <lineage>
        <taxon>Archaea</taxon>
        <taxon>Methanobacteriati</taxon>
        <taxon>Methanobacteriota</taxon>
        <taxon>Stenosarchaea group</taxon>
        <taxon>Halobacteria</taxon>
        <taxon>Halobacteriales</taxon>
        <taxon>Haloferacaceae</taxon>
        <taxon>Halobium</taxon>
    </lineage>
</organism>
<dbReference type="RefSeq" id="WP_267620345.1">
    <property type="nucleotide sequence ID" value="NZ_JAODIW010000005.1"/>
</dbReference>
<sequence>METVHVRSSDFAEVDSPEPILVDHRFSALARPVLEHHLSVRPVVDSPTFVERLITRMGGLLSAGPNDGRSVTRVTQQHLTFDVGAAVEDATGLLPAVSPFVVADETGISRLMAVLGMAGWVFTGTPIELTPQDAFVYAVGYDKVVYEGHRPFHREVLTERDLVVEVYERRWSVGDRHFFDGFSDDDAFRHAISRLVDLGCITRLERGGRLRFARTVTGDHPINEEREGAMTEEWEPVL</sequence>
<comment type="caution">
    <text evidence="1">The sequence shown here is derived from an EMBL/GenBank/DDBJ whole genome shotgun (WGS) entry which is preliminary data.</text>
</comment>
<keyword evidence="2" id="KW-1185">Reference proteome</keyword>
<evidence type="ECO:0000313" key="2">
    <source>
        <dbReference type="Proteomes" id="UP001595921"/>
    </source>
</evidence>
<gene>
    <name evidence="1" type="ORF">ACFO0N_20385</name>
</gene>
<protein>
    <submittedName>
        <fullName evidence="1">Uncharacterized protein</fullName>
    </submittedName>
</protein>
<dbReference type="AlphaFoldDB" id="A0ABD5PHB7"/>
<dbReference type="EMBL" id="JBHSDS010000017">
    <property type="protein sequence ID" value="MFC4360311.1"/>
    <property type="molecule type" value="Genomic_DNA"/>
</dbReference>